<dbReference type="Pfam" id="PF01028">
    <property type="entry name" value="Topoisom_I"/>
    <property type="match status" value="1"/>
</dbReference>
<dbReference type="Gene3D" id="3.90.15.10">
    <property type="entry name" value="Topoisomerase I, Chain A, domain 3"/>
    <property type="match status" value="1"/>
</dbReference>
<evidence type="ECO:0000256" key="7">
    <source>
        <dbReference type="SAM" id="MobiDB-lite"/>
    </source>
</evidence>
<dbReference type="CDD" id="cd00659">
    <property type="entry name" value="Topo_IB_C"/>
    <property type="match status" value="1"/>
</dbReference>
<dbReference type="PRINTS" id="PR00416">
    <property type="entry name" value="EUTPISMRASEI"/>
</dbReference>
<gene>
    <name evidence="10" type="ORF">XTPLMG730_3388</name>
</gene>
<feature type="domain" description="DNA topoisomerase IB N-terminal" evidence="9">
    <location>
        <begin position="46"/>
        <end position="94"/>
    </location>
</feature>
<dbReference type="Gene3D" id="3.30.66.10">
    <property type="entry name" value="DNA topoisomerase I domain"/>
    <property type="match status" value="1"/>
</dbReference>
<dbReference type="Pfam" id="PF21338">
    <property type="entry name" value="Top1B_N_bact"/>
    <property type="match status" value="1"/>
</dbReference>
<name>A0A0K3A4D8_9XANT</name>
<evidence type="ECO:0000256" key="1">
    <source>
        <dbReference type="ARBA" id="ARBA00000213"/>
    </source>
</evidence>
<feature type="domain" description="DNA topoisomerase I catalytic core eukaryotic-type" evidence="8">
    <location>
        <begin position="111"/>
        <end position="314"/>
    </location>
</feature>
<sequence>MSNASRTTAANEAARVLQARQAARSAGLVYVSDEEPGIARRRAGTGFGYRLPDGSAVRDAQTLQRIRQLAIPPAYTEVWICTKPNGHVQATGRDARRRKQYRYHADWAQLRGDGKFERIIAFGQALPRLRRRLRRDLALPGYPRDKVLAMVVALMAETLVRVGNAEYARSNRSYGLTTLRNRHLAFVKGGRARLKFRGKGGQEHDIEVDDAHLVKLIRGCQQLPGQALFQYRDDDGQLQPVDSGEVNDYLREAMGESFTAKDFRTWGGTRAALQWLAQLPLPEPSSERALKLAQNAVIREVADALGNTPAVCRKAYIDPCVFDGWRCGDLHGLSETVRGERQWDLATLRYLARARAATRKTAKTAKATTSRQAGATSAVGKAPRSASPRRPGRRAPAARERS</sequence>
<comment type="catalytic activity">
    <reaction evidence="1">
        <text>ATP-independent breakage of single-stranded DNA, followed by passage and rejoining.</text>
        <dbReference type="EC" id="5.6.2.1"/>
    </reaction>
</comment>
<dbReference type="GO" id="GO:0003677">
    <property type="term" value="F:DNA binding"/>
    <property type="evidence" value="ECO:0007669"/>
    <property type="project" value="UniProtKB-KW"/>
</dbReference>
<evidence type="ECO:0000313" key="11">
    <source>
        <dbReference type="Proteomes" id="UP000045978"/>
    </source>
</evidence>
<keyword evidence="5" id="KW-0238">DNA-binding</keyword>
<dbReference type="EC" id="5.6.2.1" evidence="3"/>
<keyword evidence="6 10" id="KW-0413">Isomerase</keyword>
<evidence type="ECO:0000256" key="2">
    <source>
        <dbReference type="ARBA" id="ARBA00006645"/>
    </source>
</evidence>
<accession>A0A0K3A4D8</accession>
<dbReference type="InterPro" id="IPR035447">
    <property type="entry name" value="DNA_topo_I_N_sf"/>
</dbReference>
<dbReference type="Gene3D" id="1.10.132.120">
    <property type="match status" value="1"/>
</dbReference>
<evidence type="ECO:0000256" key="4">
    <source>
        <dbReference type="ARBA" id="ARBA00023029"/>
    </source>
</evidence>
<reference evidence="10 11" key="1">
    <citation type="submission" date="2015-07" db="EMBL/GenBank/DDBJ databases">
        <authorList>
            <person name="Noorani M."/>
        </authorList>
    </citation>
    <scope>NUCLEOTIDE SEQUENCE [LARGE SCALE GENOMIC DNA]</scope>
    <source>
        <strain evidence="10">LMG730</strain>
    </source>
</reference>
<organism evidence="10 11">
    <name type="scientific">Xanthomonas graminis pv. phlei</name>
    <dbReference type="NCBI Taxonomy" id="487906"/>
    <lineage>
        <taxon>Bacteria</taxon>
        <taxon>Pseudomonadati</taxon>
        <taxon>Pseudomonadota</taxon>
        <taxon>Gammaproteobacteria</taxon>
        <taxon>Lysobacterales</taxon>
        <taxon>Lysobacteraceae</taxon>
        <taxon>Xanthomonas</taxon>
        <taxon>Xanthomonas translucens group</taxon>
        <taxon>Xanthomonas graminis</taxon>
    </lineage>
</organism>
<protein>
    <recommendedName>
        <fullName evidence="3">DNA topoisomerase</fullName>
        <ecNumber evidence="3">5.6.2.1</ecNumber>
    </recommendedName>
</protein>
<proteinExistence type="inferred from homology"/>
<dbReference type="RefSeq" id="WP_053839253.1">
    <property type="nucleotide sequence ID" value="NZ_CP076251.1"/>
</dbReference>
<dbReference type="Proteomes" id="UP000045978">
    <property type="component" value="Unassembled WGS sequence"/>
</dbReference>
<dbReference type="InterPro" id="IPR011010">
    <property type="entry name" value="DNA_brk_join_enz"/>
</dbReference>
<feature type="region of interest" description="Disordered" evidence="7">
    <location>
        <begin position="359"/>
        <end position="402"/>
    </location>
</feature>
<dbReference type="PROSITE" id="PS52038">
    <property type="entry name" value="TOPO_IB_2"/>
    <property type="match status" value="1"/>
</dbReference>
<dbReference type="SUPFAM" id="SSF55869">
    <property type="entry name" value="DNA topoisomerase I domain"/>
    <property type="match status" value="1"/>
</dbReference>
<evidence type="ECO:0000259" key="9">
    <source>
        <dbReference type="Pfam" id="PF21338"/>
    </source>
</evidence>
<dbReference type="GO" id="GO:0006265">
    <property type="term" value="P:DNA topological change"/>
    <property type="evidence" value="ECO:0007669"/>
    <property type="project" value="InterPro"/>
</dbReference>
<evidence type="ECO:0000256" key="5">
    <source>
        <dbReference type="ARBA" id="ARBA00023125"/>
    </source>
</evidence>
<comment type="similarity">
    <text evidence="2">Belongs to the type IB topoisomerase family.</text>
</comment>
<keyword evidence="4" id="KW-0799">Topoisomerase</keyword>
<dbReference type="EMBL" id="CXOJ01000092">
    <property type="protein sequence ID" value="CTP92142.1"/>
    <property type="molecule type" value="Genomic_DNA"/>
</dbReference>
<dbReference type="InterPro" id="IPR001631">
    <property type="entry name" value="TopoI"/>
</dbReference>
<dbReference type="InterPro" id="IPR049331">
    <property type="entry name" value="Top1B_N_bact"/>
</dbReference>
<evidence type="ECO:0000256" key="3">
    <source>
        <dbReference type="ARBA" id="ARBA00012891"/>
    </source>
</evidence>
<evidence type="ECO:0000256" key="6">
    <source>
        <dbReference type="ARBA" id="ARBA00023235"/>
    </source>
</evidence>
<evidence type="ECO:0000313" key="10">
    <source>
        <dbReference type="EMBL" id="CTP92142.1"/>
    </source>
</evidence>
<dbReference type="InterPro" id="IPR013500">
    <property type="entry name" value="TopoI_cat_euk"/>
</dbReference>
<dbReference type="AlphaFoldDB" id="A0A0K3A4D8"/>
<dbReference type="GO" id="GO:0003917">
    <property type="term" value="F:DNA topoisomerase type I (single strand cut, ATP-independent) activity"/>
    <property type="evidence" value="ECO:0007669"/>
    <property type="project" value="UniProtKB-EC"/>
</dbReference>
<dbReference type="SUPFAM" id="SSF56349">
    <property type="entry name" value="DNA breaking-rejoining enzymes"/>
    <property type="match status" value="1"/>
</dbReference>
<evidence type="ECO:0000259" key="8">
    <source>
        <dbReference type="Pfam" id="PF01028"/>
    </source>
</evidence>
<dbReference type="InterPro" id="IPR014711">
    <property type="entry name" value="TopoI_cat_a-hlx-sub_euk"/>
</dbReference>